<protein>
    <recommendedName>
        <fullName evidence="2">CABIT domain-containing protein</fullName>
    </recommendedName>
</protein>
<evidence type="ECO:0000259" key="2">
    <source>
        <dbReference type="Pfam" id="PF12736"/>
    </source>
</evidence>
<dbReference type="Proteomes" id="UP000694620">
    <property type="component" value="Chromosome 3"/>
</dbReference>
<reference evidence="3" key="3">
    <citation type="submission" date="2025-09" db="UniProtKB">
        <authorList>
            <consortium name="Ensembl"/>
        </authorList>
    </citation>
    <scope>IDENTIFICATION</scope>
</reference>
<dbReference type="PANTHER" id="PTHR15215:SF1">
    <property type="entry name" value="PROTEIN THEMIS"/>
    <property type="match status" value="1"/>
</dbReference>
<dbReference type="GeneTree" id="ENSGT00530000063770"/>
<evidence type="ECO:0000256" key="1">
    <source>
        <dbReference type="ARBA" id="ARBA00006414"/>
    </source>
</evidence>
<reference evidence="3" key="2">
    <citation type="submission" date="2025-08" db="UniProtKB">
        <authorList>
            <consortium name="Ensembl"/>
        </authorList>
    </citation>
    <scope>IDENTIFICATION</scope>
</reference>
<proteinExistence type="inferred from homology"/>
<evidence type="ECO:0000313" key="3">
    <source>
        <dbReference type="Ensembl" id="ENSECRP00000003010.1"/>
    </source>
</evidence>
<reference evidence="3" key="1">
    <citation type="submission" date="2021-06" db="EMBL/GenBank/DDBJ databases">
        <authorList>
            <consortium name="Wellcome Sanger Institute Data Sharing"/>
        </authorList>
    </citation>
    <scope>NUCLEOTIDE SEQUENCE [LARGE SCALE GENOMIC DNA]</scope>
</reference>
<dbReference type="AlphaFoldDB" id="A0A8C4RJT1"/>
<dbReference type="InterPro" id="IPR039671">
    <property type="entry name" value="THEMIS"/>
</dbReference>
<dbReference type="Pfam" id="PF12736">
    <property type="entry name" value="CABIT"/>
    <property type="match status" value="1"/>
</dbReference>
<comment type="similarity">
    <text evidence="1">Belongs to the themis family.</text>
</comment>
<dbReference type="GO" id="GO:0005737">
    <property type="term" value="C:cytoplasm"/>
    <property type="evidence" value="ECO:0007669"/>
    <property type="project" value="TreeGrafter"/>
</dbReference>
<dbReference type="GO" id="GO:0005634">
    <property type="term" value="C:nucleus"/>
    <property type="evidence" value="ECO:0007669"/>
    <property type="project" value="TreeGrafter"/>
</dbReference>
<dbReference type="PANTHER" id="PTHR15215">
    <property type="entry name" value="CABIT DOMAIN-CONTAINING PROTEIN"/>
    <property type="match status" value="1"/>
</dbReference>
<sequence>MKMALSLEQFISSLDCKTLPRIIQIQSGIYFQGSIYEMFGNECCLPTGEVIKIISIKISKVSAEIHNEDEDKTCFDLPLDFPGKIFFSRQSL</sequence>
<evidence type="ECO:0000313" key="4">
    <source>
        <dbReference type="Proteomes" id="UP000694620"/>
    </source>
</evidence>
<organism evidence="3 4">
    <name type="scientific">Erpetoichthys calabaricus</name>
    <name type="common">Rope fish</name>
    <name type="synonym">Calamoichthys calabaricus</name>
    <dbReference type="NCBI Taxonomy" id="27687"/>
    <lineage>
        <taxon>Eukaryota</taxon>
        <taxon>Metazoa</taxon>
        <taxon>Chordata</taxon>
        <taxon>Craniata</taxon>
        <taxon>Vertebrata</taxon>
        <taxon>Euteleostomi</taxon>
        <taxon>Actinopterygii</taxon>
        <taxon>Polypteriformes</taxon>
        <taxon>Polypteridae</taxon>
        <taxon>Erpetoichthys</taxon>
    </lineage>
</organism>
<name>A0A8C4RJT1_ERPCA</name>
<dbReference type="Ensembl" id="ENSECRT00000003061.1">
    <property type="protein sequence ID" value="ENSECRP00000003010.1"/>
    <property type="gene ID" value="ENSECRG00000002061.1"/>
</dbReference>
<accession>A0A8C4RJT1</accession>
<feature type="domain" description="CABIT" evidence="2">
    <location>
        <begin position="19"/>
        <end position="84"/>
    </location>
</feature>
<keyword evidence="4" id="KW-1185">Reference proteome</keyword>
<dbReference type="InterPro" id="IPR025946">
    <property type="entry name" value="CABIT_dom"/>
</dbReference>
<dbReference type="GO" id="GO:0050852">
    <property type="term" value="P:T cell receptor signaling pathway"/>
    <property type="evidence" value="ECO:0007669"/>
    <property type="project" value="TreeGrafter"/>
</dbReference>